<dbReference type="Pfam" id="PF04126">
    <property type="entry name" value="Cyclophil_like"/>
    <property type="match status" value="1"/>
</dbReference>
<feature type="non-terminal residue" evidence="2">
    <location>
        <position position="1"/>
    </location>
</feature>
<feature type="domain" description="Cyclophilin TM1367-like" evidence="1">
    <location>
        <begin position="6"/>
        <end position="85"/>
    </location>
</feature>
<dbReference type="EMBL" id="LAZR01049625">
    <property type="protein sequence ID" value="KKK89212.1"/>
    <property type="molecule type" value="Genomic_DNA"/>
</dbReference>
<reference evidence="2" key="1">
    <citation type="journal article" date="2015" name="Nature">
        <title>Complex archaea that bridge the gap between prokaryotes and eukaryotes.</title>
        <authorList>
            <person name="Spang A."/>
            <person name="Saw J.H."/>
            <person name="Jorgensen S.L."/>
            <person name="Zaremba-Niedzwiedzka K."/>
            <person name="Martijn J."/>
            <person name="Lind A.E."/>
            <person name="van Eijk R."/>
            <person name="Schleper C."/>
            <person name="Guy L."/>
            <person name="Ettema T.J."/>
        </authorList>
    </citation>
    <scope>NUCLEOTIDE SEQUENCE</scope>
</reference>
<evidence type="ECO:0000313" key="2">
    <source>
        <dbReference type="EMBL" id="KKK89212.1"/>
    </source>
</evidence>
<evidence type="ECO:0000259" key="1">
    <source>
        <dbReference type="Pfam" id="PF04126"/>
    </source>
</evidence>
<dbReference type="InterPro" id="IPR029000">
    <property type="entry name" value="Cyclophilin-like_dom_sf"/>
</dbReference>
<gene>
    <name evidence="2" type="ORF">LCGC14_2735390</name>
</gene>
<sequence length="94" mass="10179">IQPKDLNLARWGEALYEKMGLGIAAENTQIDCEVGDIGYWIHGDAIVIFFGKTPRSQNDNPVAASAVNIFAKIEGDSSVFKQFKSFSGSLKAGD</sequence>
<dbReference type="InterPro" id="IPR025658">
    <property type="entry name" value="Cyclophilin_TM1367"/>
</dbReference>
<proteinExistence type="predicted"/>
<accession>A0A0F8Z5Z7</accession>
<protein>
    <recommendedName>
        <fullName evidence="1">Cyclophilin TM1367-like domain-containing protein</fullName>
    </recommendedName>
</protein>
<name>A0A0F8Z5Z7_9ZZZZ</name>
<dbReference type="AlphaFoldDB" id="A0A0F8Z5Z7"/>
<organism evidence="2">
    <name type="scientific">marine sediment metagenome</name>
    <dbReference type="NCBI Taxonomy" id="412755"/>
    <lineage>
        <taxon>unclassified sequences</taxon>
        <taxon>metagenomes</taxon>
        <taxon>ecological metagenomes</taxon>
    </lineage>
</organism>
<comment type="caution">
    <text evidence="2">The sequence shown here is derived from an EMBL/GenBank/DDBJ whole genome shotgun (WGS) entry which is preliminary data.</text>
</comment>
<dbReference type="Gene3D" id="2.40.100.20">
    <property type="match status" value="1"/>
</dbReference>
<dbReference type="SUPFAM" id="SSF50891">
    <property type="entry name" value="Cyclophilin-like"/>
    <property type="match status" value="1"/>
</dbReference>